<reference evidence="3" key="1">
    <citation type="submission" date="2018-05" db="EMBL/GenBank/DDBJ databases">
        <authorList>
            <person name="Li X."/>
        </authorList>
    </citation>
    <scope>NUCLEOTIDE SEQUENCE [LARGE SCALE GENOMIC DNA]</scope>
    <source>
        <strain evidence="3">HKS-05</strain>
    </source>
</reference>
<protein>
    <recommendedName>
        <fullName evidence="4">DUF4402 domain-containing protein</fullName>
    </recommendedName>
</protein>
<keyword evidence="1" id="KW-0732">Signal</keyword>
<evidence type="ECO:0000313" key="2">
    <source>
        <dbReference type="EMBL" id="RAK60869.1"/>
    </source>
</evidence>
<proteinExistence type="predicted"/>
<organism evidence="2 3">
    <name type="scientific">Phenylobacterium hankyongense</name>
    <dbReference type="NCBI Taxonomy" id="1813876"/>
    <lineage>
        <taxon>Bacteria</taxon>
        <taxon>Pseudomonadati</taxon>
        <taxon>Pseudomonadota</taxon>
        <taxon>Alphaproteobacteria</taxon>
        <taxon>Caulobacterales</taxon>
        <taxon>Caulobacteraceae</taxon>
        <taxon>Phenylobacterium</taxon>
    </lineage>
</organism>
<dbReference type="Proteomes" id="UP000249842">
    <property type="component" value="Unassembled WGS sequence"/>
</dbReference>
<dbReference type="OrthoDB" id="9972121at2"/>
<accession>A0A328B1U3</accession>
<evidence type="ECO:0008006" key="4">
    <source>
        <dbReference type="Google" id="ProtNLM"/>
    </source>
</evidence>
<dbReference type="RefSeq" id="WP_111458161.1">
    <property type="nucleotide sequence ID" value="NZ_QFYP01000001.1"/>
</dbReference>
<feature type="signal peptide" evidence="1">
    <location>
        <begin position="1"/>
        <end position="23"/>
    </location>
</feature>
<dbReference type="AlphaFoldDB" id="A0A328B1U3"/>
<keyword evidence="3" id="KW-1185">Reference proteome</keyword>
<sequence>MGRLRTIILGVTGAALSAAVAAAQTRAATGGSVTVMDPIALSQGAQMTQGAVARPGAGPLSLSTATYTLTGLGGETFNVTAPASIALHRAGGPEQLQLTLTPSQTTGLVAGPAGAPGSTTIGVTGSAPVSGATAGGLYVGEYGLTVAYP</sequence>
<evidence type="ECO:0000313" key="3">
    <source>
        <dbReference type="Proteomes" id="UP000249842"/>
    </source>
</evidence>
<gene>
    <name evidence="2" type="ORF">DJ021_14140</name>
</gene>
<dbReference type="InterPro" id="IPR025514">
    <property type="entry name" value="DUF4402"/>
</dbReference>
<feature type="chain" id="PRO_5016349318" description="DUF4402 domain-containing protein" evidence="1">
    <location>
        <begin position="24"/>
        <end position="149"/>
    </location>
</feature>
<evidence type="ECO:0000256" key="1">
    <source>
        <dbReference type="SAM" id="SignalP"/>
    </source>
</evidence>
<dbReference type="Pfam" id="PF14352">
    <property type="entry name" value="DUF4402"/>
    <property type="match status" value="1"/>
</dbReference>
<comment type="caution">
    <text evidence="2">The sequence shown here is derived from an EMBL/GenBank/DDBJ whole genome shotgun (WGS) entry which is preliminary data.</text>
</comment>
<name>A0A328B1U3_9CAUL</name>
<dbReference type="EMBL" id="QFYP01000001">
    <property type="protein sequence ID" value="RAK60869.1"/>
    <property type="molecule type" value="Genomic_DNA"/>
</dbReference>